<feature type="domain" description="RRM" evidence="11">
    <location>
        <begin position="730"/>
        <end position="808"/>
    </location>
</feature>
<evidence type="ECO:0000256" key="5">
    <source>
        <dbReference type="ARBA" id="ARBA00022946"/>
    </source>
</evidence>
<dbReference type="PANTHER" id="PTHR31346">
    <property type="entry name" value="MULTIPLE ORGANELLAR RNA EDITING FACTOR 2, CHLOROPLASTIC-RELATED-RELATED"/>
    <property type="match status" value="1"/>
</dbReference>
<evidence type="ECO:0008006" key="15">
    <source>
        <dbReference type="Google" id="ProtNLM"/>
    </source>
</evidence>
<keyword evidence="9" id="KW-0812">Transmembrane</keyword>
<evidence type="ECO:0000256" key="10">
    <source>
        <dbReference type="SAM" id="SignalP"/>
    </source>
</evidence>
<keyword evidence="5" id="KW-0809">Transit peptide</keyword>
<dbReference type="SMART" id="SM00360">
    <property type="entry name" value="RRM"/>
    <property type="match status" value="1"/>
</dbReference>
<proteinExistence type="inferred from homology"/>
<feature type="transmembrane region" description="Helical" evidence="9">
    <location>
        <begin position="115"/>
        <end position="136"/>
    </location>
</feature>
<accession>A0A3Q7IPQ4</accession>
<keyword evidence="9" id="KW-0472">Membrane</keyword>
<keyword evidence="10" id="KW-0732">Signal</keyword>
<evidence type="ECO:0000256" key="2">
    <source>
        <dbReference type="ARBA" id="ARBA00022723"/>
    </source>
</evidence>
<dbReference type="InterPro" id="IPR037045">
    <property type="entry name" value="S8pro/Inhibitor_I9_sf"/>
</dbReference>
<dbReference type="Gene3D" id="4.10.1110.10">
    <property type="entry name" value="AN1-like Zinc finger"/>
    <property type="match status" value="1"/>
</dbReference>
<dbReference type="InterPro" id="IPR011701">
    <property type="entry name" value="MFS"/>
</dbReference>
<dbReference type="GO" id="GO:0016554">
    <property type="term" value="P:cytidine to uridine editing"/>
    <property type="evidence" value="ECO:0007669"/>
    <property type="project" value="InterPro"/>
</dbReference>
<organism evidence="13">
    <name type="scientific">Solanum lycopersicum</name>
    <name type="common">Tomato</name>
    <name type="synonym">Lycopersicon esculentum</name>
    <dbReference type="NCBI Taxonomy" id="4081"/>
    <lineage>
        <taxon>Eukaryota</taxon>
        <taxon>Viridiplantae</taxon>
        <taxon>Streptophyta</taxon>
        <taxon>Embryophyta</taxon>
        <taxon>Tracheophyta</taxon>
        <taxon>Spermatophyta</taxon>
        <taxon>Magnoliopsida</taxon>
        <taxon>eudicotyledons</taxon>
        <taxon>Gunneridae</taxon>
        <taxon>Pentapetalae</taxon>
        <taxon>asterids</taxon>
        <taxon>lamiids</taxon>
        <taxon>Solanales</taxon>
        <taxon>Solanaceae</taxon>
        <taxon>Solanoideae</taxon>
        <taxon>Solaneae</taxon>
        <taxon>Solanum</taxon>
        <taxon>Solanum subgen. Lycopersicon</taxon>
    </lineage>
</organism>
<name>A0A3Q7IPQ4_SOLLC</name>
<feature type="transmembrane region" description="Helical" evidence="9">
    <location>
        <begin position="255"/>
        <end position="273"/>
    </location>
</feature>
<feature type="transmembrane region" description="Helical" evidence="9">
    <location>
        <begin position="217"/>
        <end position="243"/>
    </location>
</feature>
<dbReference type="InterPro" id="IPR035896">
    <property type="entry name" value="AN1-like_Znf"/>
</dbReference>
<comment type="similarity">
    <text evidence="6">Belongs to the major facilitator superfamily. Phosphate:H(+) symporter (TC 2.A.1.9) family.</text>
</comment>
<protein>
    <recommendedName>
        <fullName evidence="15">RRM domain-containing protein</fullName>
    </recommendedName>
</protein>
<dbReference type="InParanoid" id="A0A3Q7IPQ4"/>
<feature type="transmembrane region" description="Helical" evidence="9">
    <location>
        <begin position="86"/>
        <end position="103"/>
    </location>
</feature>
<dbReference type="GO" id="GO:0003723">
    <property type="term" value="F:RNA binding"/>
    <property type="evidence" value="ECO:0007669"/>
    <property type="project" value="UniProtKB-UniRule"/>
</dbReference>
<dbReference type="GO" id="GO:0022857">
    <property type="term" value="F:transmembrane transporter activity"/>
    <property type="evidence" value="ECO:0007669"/>
    <property type="project" value="InterPro"/>
</dbReference>
<comment type="function">
    <text evidence="1">May be involved in environmental stress response.</text>
</comment>
<dbReference type="Pfam" id="PF07690">
    <property type="entry name" value="MFS_1"/>
    <property type="match status" value="1"/>
</dbReference>
<feature type="domain" description="AN1-type" evidence="12">
    <location>
        <begin position="448"/>
        <end position="494"/>
    </location>
</feature>
<feature type="chain" id="PRO_5018539848" description="RRM domain-containing protein" evidence="10">
    <location>
        <begin position="29"/>
        <end position="822"/>
    </location>
</feature>
<evidence type="ECO:0000256" key="8">
    <source>
        <dbReference type="PROSITE-ProRule" id="PRU00449"/>
    </source>
</evidence>
<dbReference type="Gramene" id="Solyc11g007160.2.1">
    <property type="protein sequence ID" value="Solyc11g007160.2.1"/>
    <property type="gene ID" value="Solyc11g007160.2"/>
</dbReference>
<evidence type="ECO:0000256" key="7">
    <source>
        <dbReference type="PROSITE-ProRule" id="PRU00176"/>
    </source>
</evidence>
<dbReference type="Proteomes" id="UP000004994">
    <property type="component" value="Chromosome 11"/>
</dbReference>
<dbReference type="STRING" id="4081.A0A3Q7IPQ4"/>
<dbReference type="PROSITE" id="PS51039">
    <property type="entry name" value="ZF_AN1"/>
    <property type="match status" value="1"/>
</dbReference>
<keyword evidence="2" id="KW-0479">Metal-binding</keyword>
<keyword evidence="4" id="KW-0862">Zinc</keyword>
<feature type="transmembrane region" description="Helical" evidence="9">
    <location>
        <begin position="309"/>
        <end position="333"/>
    </location>
</feature>
<dbReference type="Pfam" id="PF21864">
    <property type="entry name" value="MORF_dom"/>
    <property type="match status" value="2"/>
</dbReference>
<dbReference type="SMART" id="SM00154">
    <property type="entry name" value="ZnF_AN1"/>
    <property type="match status" value="1"/>
</dbReference>
<evidence type="ECO:0000256" key="9">
    <source>
        <dbReference type="SAM" id="Phobius"/>
    </source>
</evidence>
<dbReference type="InterPro" id="IPR000504">
    <property type="entry name" value="RRM_dom"/>
</dbReference>
<dbReference type="PANTHER" id="PTHR31346:SF11">
    <property type="entry name" value="ORGANELLE RRM DOMAIN-CONTAINING PROTEIN 1, CHLOROPLASTIC"/>
    <property type="match status" value="1"/>
</dbReference>
<keyword evidence="9" id="KW-1133">Transmembrane helix</keyword>
<dbReference type="SUPFAM" id="SSF54928">
    <property type="entry name" value="RNA-binding domain, RBD"/>
    <property type="match status" value="1"/>
</dbReference>
<evidence type="ECO:0000313" key="14">
    <source>
        <dbReference type="Proteomes" id="UP000004994"/>
    </source>
</evidence>
<feature type="transmembrane region" description="Helical" evidence="9">
    <location>
        <begin position="148"/>
        <end position="167"/>
    </location>
</feature>
<dbReference type="InterPro" id="IPR036259">
    <property type="entry name" value="MFS_trans_sf"/>
</dbReference>
<dbReference type="EnsemblPlants" id="Solyc11g007160.2.1">
    <property type="protein sequence ID" value="Solyc11g007160.2.1"/>
    <property type="gene ID" value="Solyc11g007160.2"/>
</dbReference>
<dbReference type="InterPro" id="IPR054059">
    <property type="entry name" value="MORF/ORRM1/DAG-like_MORF"/>
</dbReference>
<evidence type="ECO:0000259" key="12">
    <source>
        <dbReference type="PROSITE" id="PS51039"/>
    </source>
</evidence>
<feature type="signal peptide" evidence="10">
    <location>
        <begin position="1"/>
        <end position="28"/>
    </location>
</feature>
<evidence type="ECO:0000313" key="13">
    <source>
        <dbReference type="EnsemblPlants" id="Solyc11g007160.2.1"/>
    </source>
</evidence>
<reference evidence="13" key="1">
    <citation type="journal article" date="2012" name="Nature">
        <title>The tomato genome sequence provides insights into fleshy fruit evolution.</title>
        <authorList>
            <consortium name="Tomato Genome Consortium"/>
        </authorList>
    </citation>
    <scope>NUCLEOTIDE SEQUENCE [LARGE SCALE GENOMIC DNA]</scope>
    <source>
        <strain evidence="13">cv. Heinz 1706</strain>
    </source>
</reference>
<dbReference type="InterPro" id="IPR035979">
    <property type="entry name" value="RBD_domain_sf"/>
</dbReference>
<dbReference type="InterPro" id="IPR039206">
    <property type="entry name" value="MORF/ORRM1/DAG-like"/>
</dbReference>
<dbReference type="CDD" id="cd17330">
    <property type="entry name" value="MFS_SLC46_TetA_like"/>
    <property type="match status" value="1"/>
</dbReference>
<keyword evidence="7" id="KW-0694">RNA-binding</keyword>
<evidence type="ECO:0000256" key="1">
    <source>
        <dbReference type="ARBA" id="ARBA00003732"/>
    </source>
</evidence>
<keyword evidence="3 8" id="KW-0863">Zinc-finger</keyword>
<dbReference type="InterPro" id="IPR012677">
    <property type="entry name" value="Nucleotide-bd_a/b_plait_sf"/>
</dbReference>
<sequence length="822" mass="90314">MEGNISREQLKIIMHLLLPLCIYWTAEEMSVSIIADITTNALCPSKSTCSQAIYINGLQQMVVGICKMVVIPVLGQLADEYGRKPLLLLIVSTAIFPSAILAIDESKGFVYAYYVLRMISHIMSQGSIFCISAAYAADILDGRSRAAAFGWMHGILSLSHVLGNFLARLLPGTYIFEAFKLTPDVNQHLRWSSKAYQLVQDRYSSMRYALHVVTSSSTLKCICLVSFFYDMGMSGISSVLMYYLKSAFDFNKNQFSEILMMVGVGSIITQVFFTEILDLFSVLRILVFAAVISGTCIKRLSLRYIYEQALLYGLAWASWVPYFGALFRMVYILERPSTNALVSKASSSSDQGKTQGVVAGAEAIGSFLAPLVMSPLTSWFLSSNAPFNCKEPLSILEVSQPRETEIATRAPHVQSDTAAEVPQVQSDTVAEVPQVHTQLNDVADQAPQVQSNRCATCRKRVGLTGFKCRCGVTFCGSHRATSITASSSSITSIYPSLPNSTSTQSHWMVLMETPPNGVSSKIEVIDYYVETLERVLGSEEDAQMCIYNASCNPPYGFCCDIDDAVADEIAGMPGVLSVIPDPDFDSMVKDYSYTNGQLSSPSTSYTEGSSLFPPGTSKHWLVRMARPSVGVIRKGPMVDYYVQVLTKVLGNEKDAQMCLYHVSWQANYGFCCELDEACAQELAGVPGVLSVQPDENFDSDNKDYGGGNLKLSVDSQESTASKEETDVRTKKLFVTGLSFYTSEKTLRAAFEGYGELVEVKIIMDKISKRSKGYAFIEYTTLEAASAALKEMNGKIINGWMITVDVAKTNPPKYSKGRPGTTR</sequence>
<dbReference type="SUPFAM" id="SSF118310">
    <property type="entry name" value="AN1-like Zinc finger"/>
    <property type="match status" value="1"/>
</dbReference>
<reference evidence="13" key="2">
    <citation type="submission" date="2019-01" db="UniProtKB">
        <authorList>
            <consortium name="EnsemblPlants"/>
        </authorList>
    </citation>
    <scope>IDENTIFICATION</scope>
    <source>
        <strain evidence="13">cv. Heinz 1706</strain>
    </source>
</reference>
<dbReference type="GO" id="GO:0005739">
    <property type="term" value="C:mitochondrion"/>
    <property type="evidence" value="ECO:0000318"/>
    <property type="project" value="GO_Central"/>
</dbReference>
<evidence type="ECO:0000256" key="4">
    <source>
        <dbReference type="ARBA" id="ARBA00022833"/>
    </source>
</evidence>
<dbReference type="GO" id="GO:0008270">
    <property type="term" value="F:zinc ion binding"/>
    <property type="evidence" value="ECO:0007669"/>
    <property type="project" value="UniProtKB-KW"/>
</dbReference>
<dbReference type="PaxDb" id="4081-Solyc11g007160.1.1"/>
<dbReference type="AlphaFoldDB" id="A0A3Q7IPQ4"/>
<dbReference type="InterPro" id="IPR000058">
    <property type="entry name" value="Znf_AN1"/>
</dbReference>
<keyword evidence="14" id="KW-1185">Reference proteome</keyword>
<dbReference type="Gene3D" id="3.30.70.80">
    <property type="entry name" value="Peptidase S8 propeptide/proteinase inhibitor I9"/>
    <property type="match status" value="2"/>
</dbReference>
<dbReference type="GO" id="GO:0080156">
    <property type="term" value="P:mitochondrial mRNA modification"/>
    <property type="evidence" value="ECO:0000318"/>
    <property type="project" value="GO_Central"/>
</dbReference>
<evidence type="ECO:0000256" key="6">
    <source>
        <dbReference type="ARBA" id="ARBA00044504"/>
    </source>
</evidence>
<dbReference type="Gene3D" id="1.20.1250.20">
    <property type="entry name" value="MFS general substrate transporter like domains"/>
    <property type="match status" value="2"/>
</dbReference>
<dbReference type="Pfam" id="PF00076">
    <property type="entry name" value="RRM_1"/>
    <property type="match status" value="1"/>
</dbReference>
<dbReference type="SUPFAM" id="SSF103473">
    <property type="entry name" value="MFS general substrate transporter"/>
    <property type="match status" value="1"/>
</dbReference>
<evidence type="ECO:0000256" key="3">
    <source>
        <dbReference type="ARBA" id="ARBA00022771"/>
    </source>
</evidence>
<dbReference type="Gene3D" id="3.30.70.330">
    <property type="match status" value="1"/>
</dbReference>
<dbReference type="PROSITE" id="PS50102">
    <property type="entry name" value="RRM"/>
    <property type="match status" value="1"/>
</dbReference>
<evidence type="ECO:0000259" key="11">
    <source>
        <dbReference type="PROSITE" id="PS50102"/>
    </source>
</evidence>
<feature type="transmembrane region" description="Helical" evidence="9">
    <location>
        <begin position="279"/>
        <end position="297"/>
    </location>
</feature>